<proteinExistence type="predicted"/>
<keyword evidence="1" id="KW-0812">Transmembrane</keyword>
<keyword evidence="1" id="KW-1133">Transmembrane helix</keyword>
<dbReference type="AlphaFoldDB" id="A0A6L7HY08"/>
<dbReference type="RefSeq" id="WP_181006261.1">
    <property type="nucleotide sequence ID" value="NZ_WRPA01000009.1"/>
</dbReference>
<feature type="transmembrane region" description="Helical" evidence="1">
    <location>
        <begin position="35"/>
        <end position="53"/>
    </location>
</feature>
<sequence length="65" mass="7497">MTTKLSGCFEQPTLPIQGLKEMLSMKEFFRENFKLLFWTAIFFVAILGGIYYVETALEAQVQVVE</sequence>
<evidence type="ECO:0000256" key="1">
    <source>
        <dbReference type="SAM" id="Phobius"/>
    </source>
</evidence>
<evidence type="ECO:0000313" key="2">
    <source>
        <dbReference type="EMBL" id="MXR69232.1"/>
    </source>
</evidence>
<protein>
    <submittedName>
        <fullName evidence="2">Uncharacterized protein</fullName>
    </submittedName>
</protein>
<dbReference type="EMBL" id="WRPA01000009">
    <property type="protein sequence ID" value="MXR69232.1"/>
    <property type="molecule type" value="Genomic_DNA"/>
</dbReference>
<accession>A0A6L7HY08</accession>
<evidence type="ECO:0000313" key="3">
    <source>
        <dbReference type="Proteomes" id="UP000474778"/>
    </source>
</evidence>
<name>A0A6L7HY08_9GAMM</name>
<organism evidence="2 3">
    <name type="scientific">Shewanella insulae</name>
    <dbReference type="NCBI Taxonomy" id="2681496"/>
    <lineage>
        <taxon>Bacteria</taxon>
        <taxon>Pseudomonadati</taxon>
        <taxon>Pseudomonadota</taxon>
        <taxon>Gammaproteobacteria</taxon>
        <taxon>Alteromonadales</taxon>
        <taxon>Shewanellaceae</taxon>
        <taxon>Shewanella</taxon>
    </lineage>
</organism>
<keyword evidence="3" id="KW-1185">Reference proteome</keyword>
<reference evidence="2 3" key="1">
    <citation type="submission" date="2019-12" db="EMBL/GenBank/DDBJ databases">
        <title>Shewanella insulae sp. nov., isolated from a tidal flat.</title>
        <authorList>
            <person name="Yoon J.-H."/>
        </authorList>
    </citation>
    <scope>NUCLEOTIDE SEQUENCE [LARGE SCALE GENOMIC DNA]</scope>
    <source>
        <strain evidence="2 3">JBTF-M18</strain>
    </source>
</reference>
<keyword evidence="1" id="KW-0472">Membrane</keyword>
<comment type="caution">
    <text evidence="2">The sequence shown here is derived from an EMBL/GenBank/DDBJ whole genome shotgun (WGS) entry which is preliminary data.</text>
</comment>
<dbReference type="Proteomes" id="UP000474778">
    <property type="component" value="Unassembled WGS sequence"/>
</dbReference>
<gene>
    <name evidence="2" type="ORF">GNT65_11170</name>
</gene>